<organism evidence="2 3">
    <name type="scientific">Catagonus wagneri</name>
    <name type="common">Chacoan peccary</name>
    <dbReference type="NCBI Taxonomy" id="51154"/>
    <lineage>
        <taxon>Eukaryota</taxon>
        <taxon>Metazoa</taxon>
        <taxon>Chordata</taxon>
        <taxon>Craniata</taxon>
        <taxon>Vertebrata</taxon>
        <taxon>Euteleostomi</taxon>
        <taxon>Mammalia</taxon>
        <taxon>Eutheria</taxon>
        <taxon>Laurasiatheria</taxon>
        <taxon>Artiodactyla</taxon>
        <taxon>Suina</taxon>
        <taxon>Tayassuidae</taxon>
        <taxon>Catagonus</taxon>
    </lineage>
</organism>
<accession>A0A8C3X9B4</accession>
<dbReference type="AlphaFoldDB" id="A0A8C3X9B4"/>
<keyword evidence="3" id="KW-1185">Reference proteome</keyword>
<reference evidence="2" key="1">
    <citation type="submission" date="2025-08" db="UniProtKB">
        <authorList>
            <consortium name="Ensembl"/>
        </authorList>
    </citation>
    <scope>IDENTIFICATION</scope>
</reference>
<protein>
    <submittedName>
        <fullName evidence="2">Uncharacterized protein</fullName>
    </submittedName>
</protein>
<feature type="region of interest" description="Disordered" evidence="1">
    <location>
        <begin position="114"/>
        <end position="135"/>
    </location>
</feature>
<reference evidence="2" key="2">
    <citation type="submission" date="2025-09" db="UniProtKB">
        <authorList>
            <consortium name="Ensembl"/>
        </authorList>
    </citation>
    <scope>IDENTIFICATION</scope>
</reference>
<evidence type="ECO:0000256" key="1">
    <source>
        <dbReference type="SAM" id="MobiDB-lite"/>
    </source>
</evidence>
<evidence type="ECO:0000313" key="3">
    <source>
        <dbReference type="Proteomes" id="UP000694540"/>
    </source>
</evidence>
<feature type="region of interest" description="Disordered" evidence="1">
    <location>
        <begin position="35"/>
        <end position="55"/>
    </location>
</feature>
<dbReference type="Proteomes" id="UP000694540">
    <property type="component" value="Unplaced"/>
</dbReference>
<sequence>VSCWFLKIIPCTIFLPIPLIICPHLHLLHTTHTHTHTHRAPTNTPPLSSSPRRADFPNAALSPALGWRPLGPERAWLGGGYTVYSQCGGLSCSARDDLSTQDEYAVSHTERCARGASSRERGFEQEQKKMVGARS</sequence>
<evidence type="ECO:0000313" key="2">
    <source>
        <dbReference type="Ensembl" id="ENSCWAP00000023912.1"/>
    </source>
</evidence>
<dbReference type="Ensembl" id="ENSCWAT00000025919.1">
    <property type="protein sequence ID" value="ENSCWAP00000023912.1"/>
    <property type="gene ID" value="ENSCWAG00000018220.1"/>
</dbReference>
<feature type="compositionally biased region" description="Basic and acidic residues" evidence="1">
    <location>
        <begin position="114"/>
        <end position="129"/>
    </location>
</feature>
<name>A0A8C3X9B4_9CETA</name>
<proteinExistence type="predicted"/>